<dbReference type="SUPFAM" id="SSF103473">
    <property type="entry name" value="MFS general substrate transporter"/>
    <property type="match status" value="1"/>
</dbReference>
<comment type="similarity">
    <text evidence="3">Belongs to the major facilitator superfamily. FHS transporter (TC 2.A.1.7) family.</text>
</comment>
<dbReference type="Proteomes" id="UP000306402">
    <property type="component" value="Unassembled WGS sequence"/>
</dbReference>
<dbReference type="InterPro" id="IPR050375">
    <property type="entry name" value="MFS_TsgA-like"/>
</dbReference>
<feature type="domain" description="Major facilitator superfamily (MFS) profile" evidence="12">
    <location>
        <begin position="9"/>
        <end position="409"/>
    </location>
</feature>
<keyword evidence="10 11" id="KW-0472">Membrane</keyword>
<dbReference type="RefSeq" id="WP_138364993.1">
    <property type="nucleotide sequence ID" value="NZ_VCEJ01000002.1"/>
</dbReference>
<feature type="transmembrane region" description="Helical" evidence="11">
    <location>
        <begin position="47"/>
        <end position="67"/>
    </location>
</feature>
<evidence type="ECO:0000256" key="9">
    <source>
        <dbReference type="ARBA" id="ARBA00022989"/>
    </source>
</evidence>
<proteinExistence type="inferred from homology"/>
<feature type="transmembrane region" description="Helical" evidence="11">
    <location>
        <begin position="99"/>
        <end position="116"/>
    </location>
</feature>
<dbReference type="InterPro" id="IPR020846">
    <property type="entry name" value="MFS_dom"/>
</dbReference>
<reference evidence="13 14" key="1">
    <citation type="submission" date="2019-05" db="EMBL/GenBank/DDBJ databases">
        <authorList>
            <person name="Qu J.-H."/>
        </authorList>
    </citation>
    <scope>NUCLEOTIDE SEQUENCE [LARGE SCALE GENOMIC DNA]</scope>
    <source>
        <strain evidence="13 14">T17</strain>
    </source>
</reference>
<feature type="transmembrane region" description="Helical" evidence="11">
    <location>
        <begin position="74"/>
        <end position="93"/>
    </location>
</feature>
<evidence type="ECO:0000256" key="11">
    <source>
        <dbReference type="SAM" id="Phobius"/>
    </source>
</evidence>
<dbReference type="GO" id="GO:0015535">
    <property type="term" value="F:fucose:proton symporter activity"/>
    <property type="evidence" value="ECO:0007669"/>
    <property type="project" value="InterPro"/>
</dbReference>
<dbReference type="GO" id="GO:0055056">
    <property type="term" value="F:D-glucose transmembrane transporter activity"/>
    <property type="evidence" value="ECO:0007669"/>
    <property type="project" value="InterPro"/>
</dbReference>
<dbReference type="Pfam" id="PF07690">
    <property type="entry name" value="MFS_1"/>
    <property type="match status" value="1"/>
</dbReference>
<evidence type="ECO:0000313" key="13">
    <source>
        <dbReference type="EMBL" id="TLV03783.1"/>
    </source>
</evidence>
<dbReference type="InterPro" id="IPR011701">
    <property type="entry name" value="MFS"/>
</dbReference>
<keyword evidence="6" id="KW-0997">Cell inner membrane</keyword>
<keyword evidence="8 11" id="KW-0812">Transmembrane</keyword>
<feature type="transmembrane region" description="Helical" evidence="11">
    <location>
        <begin position="189"/>
        <end position="208"/>
    </location>
</feature>
<keyword evidence="7" id="KW-0762">Sugar transport</keyword>
<evidence type="ECO:0000256" key="3">
    <source>
        <dbReference type="ARBA" id="ARBA00009120"/>
    </source>
</evidence>
<dbReference type="CDD" id="cd17394">
    <property type="entry name" value="MFS_FucP_like"/>
    <property type="match status" value="1"/>
</dbReference>
<evidence type="ECO:0000256" key="10">
    <source>
        <dbReference type="ARBA" id="ARBA00023136"/>
    </source>
</evidence>
<comment type="caution">
    <text evidence="13">The sequence shown here is derived from an EMBL/GenBank/DDBJ whole genome shotgun (WGS) entry which is preliminary data.</text>
</comment>
<feature type="transmembrane region" description="Helical" evidence="11">
    <location>
        <begin position="137"/>
        <end position="160"/>
    </location>
</feature>
<feature type="transmembrane region" description="Helical" evidence="11">
    <location>
        <begin position="325"/>
        <end position="345"/>
    </location>
</feature>
<keyword evidence="14" id="KW-1185">Reference proteome</keyword>
<dbReference type="OrthoDB" id="9795150at2"/>
<evidence type="ECO:0000256" key="1">
    <source>
        <dbReference type="ARBA" id="ARBA00003321"/>
    </source>
</evidence>
<protein>
    <submittedName>
        <fullName evidence="13">L-fucose:H+ symporter permease</fullName>
    </submittedName>
</protein>
<keyword evidence="4" id="KW-0813">Transport</keyword>
<comment type="function">
    <text evidence="1">Intake of glucose and galactose.</text>
</comment>
<feature type="transmembrane region" description="Helical" evidence="11">
    <location>
        <begin position="387"/>
        <end position="403"/>
    </location>
</feature>
<name>A0A5R9L5D4_9BACT</name>
<feature type="transmembrane region" description="Helical" evidence="11">
    <location>
        <begin position="357"/>
        <end position="375"/>
    </location>
</feature>
<keyword evidence="9 11" id="KW-1133">Transmembrane helix</keyword>
<dbReference type="InterPro" id="IPR005275">
    <property type="entry name" value="Lfuc_symporter_FucP"/>
</dbReference>
<evidence type="ECO:0000256" key="8">
    <source>
        <dbReference type="ARBA" id="ARBA00022692"/>
    </source>
</evidence>
<dbReference type="PANTHER" id="PTHR43702:SF3">
    <property type="entry name" value="PROTEIN TSGA"/>
    <property type="match status" value="1"/>
</dbReference>
<evidence type="ECO:0000256" key="4">
    <source>
        <dbReference type="ARBA" id="ARBA00022448"/>
    </source>
</evidence>
<dbReference type="NCBIfam" id="TIGR01272">
    <property type="entry name" value="gluP"/>
    <property type="match status" value="1"/>
</dbReference>
<evidence type="ECO:0000313" key="14">
    <source>
        <dbReference type="Proteomes" id="UP000306402"/>
    </source>
</evidence>
<feature type="transmembrane region" description="Helical" evidence="11">
    <location>
        <begin position="235"/>
        <end position="259"/>
    </location>
</feature>
<feature type="transmembrane region" description="Helical" evidence="11">
    <location>
        <begin position="301"/>
        <end position="319"/>
    </location>
</feature>
<gene>
    <name evidence="13" type="primary">fucP</name>
    <name evidence="13" type="ORF">FEN17_09375</name>
</gene>
<dbReference type="NCBIfam" id="TIGR00885">
    <property type="entry name" value="fucP"/>
    <property type="match status" value="1"/>
</dbReference>
<comment type="subcellular location">
    <subcellularLocation>
        <location evidence="2">Cell inner membrane</location>
        <topology evidence="2">Multi-pass membrane protein</topology>
    </subcellularLocation>
</comment>
<evidence type="ECO:0000256" key="5">
    <source>
        <dbReference type="ARBA" id="ARBA00022475"/>
    </source>
</evidence>
<sequence>MTDRKTRLAVVLITSLFFLWGFALNLNPILIPHLKKACQLTDFQSALIDSASYIAYFLIALPAGLFMKKYGYKAGITLGLLLFALGTFLFYPAAEMRHFGFFLFALFIIASGLTMLETAANPYITVLGDADSATQRLNFAQSFNGLAAFLAPLMGGTFILSGKTLSETEQLAMSESELNTYLNAEASSVQMPFVLIGLVVLFVALMFWRTPLPEIRDEEETPGKVQGSIWGEKNLILGTTAQFFYVGAQVCISSFFIRFSDKVAGIDEKTAAYLLSGAFLSFMIGRFIGTYLMRFIAPPRLLAIYSVVNVVLLIIAVFTTGMFSVYALVGVEFFMSIMFPTIFALSIRGLGEKTKIGSSLVIMSIVGGAVFPVIMGQVSDISSIQKAYIVPAVCFLVVLYFALKNNSIKTVTLGAAH</sequence>
<dbReference type="AlphaFoldDB" id="A0A5R9L5D4"/>
<dbReference type="PROSITE" id="PS50850">
    <property type="entry name" value="MFS"/>
    <property type="match status" value="1"/>
</dbReference>
<accession>A0A5R9L5D4</accession>
<evidence type="ECO:0000256" key="7">
    <source>
        <dbReference type="ARBA" id="ARBA00022597"/>
    </source>
</evidence>
<organism evidence="13 14">
    <name type="scientific">Dyadobacter luticola</name>
    <dbReference type="NCBI Taxonomy" id="1979387"/>
    <lineage>
        <taxon>Bacteria</taxon>
        <taxon>Pseudomonadati</taxon>
        <taxon>Bacteroidota</taxon>
        <taxon>Cytophagia</taxon>
        <taxon>Cytophagales</taxon>
        <taxon>Spirosomataceae</taxon>
        <taxon>Dyadobacter</taxon>
    </lineage>
</organism>
<dbReference type="GO" id="GO:0005886">
    <property type="term" value="C:plasma membrane"/>
    <property type="evidence" value="ECO:0007669"/>
    <property type="project" value="UniProtKB-SubCell"/>
</dbReference>
<keyword evidence="5" id="KW-1003">Cell membrane</keyword>
<dbReference type="InterPro" id="IPR005964">
    <property type="entry name" value="Glc/Gal_transptr_bac"/>
</dbReference>
<dbReference type="GO" id="GO:0005354">
    <property type="term" value="F:galactose transmembrane transporter activity"/>
    <property type="evidence" value="ECO:0007669"/>
    <property type="project" value="InterPro"/>
</dbReference>
<dbReference type="GO" id="GO:1904659">
    <property type="term" value="P:D-glucose transmembrane transport"/>
    <property type="evidence" value="ECO:0007669"/>
    <property type="project" value="InterPro"/>
</dbReference>
<dbReference type="InterPro" id="IPR036259">
    <property type="entry name" value="MFS_trans_sf"/>
</dbReference>
<evidence type="ECO:0000256" key="6">
    <source>
        <dbReference type="ARBA" id="ARBA00022519"/>
    </source>
</evidence>
<dbReference type="Gene3D" id="1.20.1250.20">
    <property type="entry name" value="MFS general substrate transporter like domains"/>
    <property type="match status" value="2"/>
</dbReference>
<dbReference type="PANTHER" id="PTHR43702">
    <property type="entry name" value="L-FUCOSE-PROTON SYMPORTER"/>
    <property type="match status" value="1"/>
</dbReference>
<dbReference type="EMBL" id="VCEJ01000002">
    <property type="protein sequence ID" value="TLV03783.1"/>
    <property type="molecule type" value="Genomic_DNA"/>
</dbReference>
<evidence type="ECO:0000256" key="2">
    <source>
        <dbReference type="ARBA" id="ARBA00004429"/>
    </source>
</evidence>
<evidence type="ECO:0000259" key="12">
    <source>
        <dbReference type="PROSITE" id="PS50850"/>
    </source>
</evidence>
<feature type="transmembrane region" description="Helical" evidence="11">
    <location>
        <begin position="271"/>
        <end position="289"/>
    </location>
</feature>